<proteinExistence type="predicted"/>
<dbReference type="EMBL" id="SJJR01000016">
    <property type="protein sequence ID" value="TCB94432.1"/>
    <property type="molecule type" value="Genomic_DNA"/>
</dbReference>
<sequence length="1323" mass="142962">MREPHPGRWSAVDELALTARQSIRRFELASCLDALYAFSWSSARQLPTLAVLIGQAYAGVPAGGREAEQEDVRAWLEAMRRRVPVVDEYQDSERLDPNAGVHVFWSDRMWPLHPGLLHDPEQVMEQLRRYAAAADPVLVSAVGFGIADVVKIGLRAIAIQRAFYDGSAAKPALAGRAKAAAGSLIAFCREIREDGMPVWLVSSGGVDVDDRLRAAVDWCARDAVEVSRSSWLLGGALLVRLEGALLPVPAALVLDALVAMGAQLLELAGRTSNAVTASLLTEAEHVFAVSARGLATHFLGPVRCSWSGQLTGVMFPAARRLVAVQVAVGTTGRETAREADRARRRLAAVKPGQFLASDGANPSGQQWAALVGADSPLAEYGGTGALIAEGTVVRRVVIVDGPWSPSEKIRAGAIFVSLEQWRQIAAGVGDDHEEFWAFLDELAELPGLRMVEYATPLDLWETFQHRGILFDGSTDQQQQSDIDVHGRWRSRAVCDPYEIVLRRLGLPGLRDWSFAGTPAGGCLTVGQTTPYQHVVISASPPLAFRVDADVAHERLWTQTLGEMIHAGLAGLSTAPDGDLAAGWRAWTTAIPDPILIVFHALPPDAEHAVRLLATDGTTVWFGYRPPAGTTVLPVTIHQQLGEALWCLLVGVLAEQLAPDGDQHIVNADLAAAENDGVRQAGETFQRAWLQLPVTTMFLGTASAGRPATGGVAASISDGARARAQRAVTDHLLTRAQETAAVDDPDQFLHETAIETAVEFLQHQVSRFAAAPAARTAAVAVERLWASRTRTDDDRVLRRALGLPTDSTVDDLAQTNIVASRAADLLTETLLGQCPDVGLPMDHRDWHHLFNIAAILVDLLGRRDHARAGLSFDGRTDPSARDLPFYAHRYTADLQLTHDTRHGRSLLHEAELDPAPTQGTEDERFVSWTEAMHSRANAARKSPLHRQAAEAGLRANQIFGEAHDTGCDEIFAVLAVASSWEATTDAAEIRVADLVETVRTWSGLQPQRLHRAVDLLTLRRDTAAQIRIGHRPTSPGERFSGRPLLPVPGWPDQLLVMPRRTARAAQLLLGYLQVARLPWPDNPAAVVNAFKDWEQREQKAFEADVEREARAPHRTVIPRLKPDRAQKLGITIPGEIDLVAIDPERRRVFVVEAKASHVATDSDRVLYDIIDYHGAPASGHERWDHFRPQRATPYLPKLTKKAAAINDQLSALLSAHGLGTDIDGWTVCPMVVTPSPVPAAYVPQPVVPFATIDDLAQILADPDTPHPGPSLQVWPCTPPAASPSAPTNASAATTAPGVGGRTECTGRAEAGGGHLGATAPCATR</sequence>
<evidence type="ECO:0000313" key="2">
    <source>
        <dbReference type="EMBL" id="TCB94432.1"/>
    </source>
</evidence>
<name>A0A4R0GE46_9ACTN</name>
<protein>
    <submittedName>
        <fullName evidence="2">Uncharacterized protein</fullName>
    </submittedName>
</protein>
<evidence type="ECO:0000256" key="1">
    <source>
        <dbReference type="SAM" id="MobiDB-lite"/>
    </source>
</evidence>
<reference evidence="2 3" key="1">
    <citation type="submission" date="2019-02" db="EMBL/GenBank/DDBJ databases">
        <title>Jishengella sp. nov., isolated from a root of Zingiber montanum.</title>
        <authorList>
            <person name="Kuncharoen N."/>
            <person name="Kudo T."/>
            <person name="Masahiro Y."/>
            <person name="Ohkuma M."/>
            <person name="Tanasupawat S."/>
        </authorList>
    </citation>
    <scope>NUCLEOTIDE SEQUENCE [LARGE SCALE GENOMIC DNA]</scope>
    <source>
        <strain evidence="2 3">PLAI 1-1</strain>
    </source>
</reference>
<feature type="compositionally biased region" description="Low complexity" evidence="1">
    <location>
        <begin position="1281"/>
        <end position="1295"/>
    </location>
</feature>
<feature type="region of interest" description="Disordered" evidence="1">
    <location>
        <begin position="1275"/>
        <end position="1323"/>
    </location>
</feature>
<keyword evidence="3" id="KW-1185">Reference proteome</keyword>
<organism evidence="2 3">
    <name type="scientific">Micromonospora zingiberis</name>
    <dbReference type="NCBI Taxonomy" id="2053011"/>
    <lineage>
        <taxon>Bacteria</taxon>
        <taxon>Bacillati</taxon>
        <taxon>Actinomycetota</taxon>
        <taxon>Actinomycetes</taxon>
        <taxon>Micromonosporales</taxon>
        <taxon>Micromonosporaceae</taxon>
        <taxon>Micromonospora</taxon>
    </lineage>
</organism>
<comment type="caution">
    <text evidence="2">The sequence shown here is derived from an EMBL/GenBank/DDBJ whole genome shotgun (WGS) entry which is preliminary data.</text>
</comment>
<accession>A0A4R0GE46</accession>
<dbReference type="Proteomes" id="UP000292274">
    <property type="component" value="Unassembled WGS sequence"/>
</dbReference>
<gene>
    <name evidence="2" type="ORF">E0H26_21135</name>
</gene>
<evidence type="ECO:0000313" key="3">
    <source>
        <dbReference type="Proteomes" id="UP000292274"/>
    </source>
</evidence>
<dbReference type="RefSeq" id="WP_131306419.1">
    <property type="nucleotide sequence ID" value="NZ_SJJR01000016.1"/>
</dbReference>
<dbReference type="OrthoDB" id="3327268at2"/>